<evidence type="ECO:0000313" key="1">
    <source>
        <dbReference type="EMBL" id="CAG8617891.1"/>
    </source>
</evidence>
<protein>
    <submittedName>
        <fullName evidence="1">3265_t:CDS:1</fullName>
    </submittedName>
</protein>
<evidence type="ECO:0000313" key="2">
    <source>
        <dbReference type="Proteomes" id="UP000789375"/>
    </source>
</evidence>
<dbReference type="EMBL" id="CAJVPP010003004">
    <property type="protein sequence ID" value="CAG8617891.1"/>
    <property type="molecule type" value="Genomic_DNA"/>
</dbReference>
<feature type="non-terminal residue" evidence="1">
    <location>
        <position position="1"/>
    </location>
</feature>
<comment type="caution">
    <text evidence="1">The sequence shown here is derived from an EMBL/GenBank/DDBJ whole genome shotgun (WGS) entry which is preliminary data.</text>
</comment>
<name>A0A9N9GKT4_FUNMO</name>
<proteinExistence type="predicted"/>
<accession>A0A9N9GKT4</accession>
<gene>
    <name evidence="1" type="ORF">FMOSSE_LOCUS9817</name>
</gene>
<organism evidence="1 2">
    <name type="scientific">Funneliformis mosseae</name>
    <name type="common">Endomycorrhizal fungus</name>
    <name type="synonym">Glomus mosseae</name>
    <dbReference type="NCBI Taxonomy" id="27381"/>
    <lineage>
        <taxon>Eukaryota</taxon>
        <taxon>Fungi</taxon>
        <taxon>Fungi incertae sedis</taxon>
        <taxon>Mucoromycota</taxon>
        <taxon>Glomeromycotina</taxon>
        <taxon>Glomeromycetes</taxon>
        <taxon>Glomerales</taxon>
        <taxon>Glomeraceae</taxon>
        <taxon>Funneliformis</taxon>
    </lineage>
</organism>
<reference evidence="1" key="1">
    <citation type="submission" date="2021-06" db="EMBL/GenBank/DDBJ databases">
        <authorList>
            <person name="Kallberg Y."/>
            <person name="Tangrot J."/>
            <person name="Rosling A."/>
        </authorList>
    </citation>
    <scope>NUCLEOTIDE SEQUENCE</scope>
    <source>
        <strain evidence="1">87-6 pot B 2015</strain>
    </source>
</reference>
<sequence>ESSVIPEGEEFLLGFMSDILREFKKTVPSENDQNHVTLDKPDFLSMKQDDDIIQEELLNKNQIVEQGLIHELCVLISSEEILDKQDNVKIISFCVSLENMILGSA</sequence>
<dbReference type="AlphaFoldDB" id="A0A9N9GKT4"/>
<keyword evidence="2" id="KW-1185">Reference proteome</keyword>
<dbReference type="Proteomes" id="UP000789375">
    <property type="component" value="Unassembled WGS sequence"/>
</dbReference>